<name>A0A6C0C5Y9_9ZZZZ</name>
<protein>
    <submittedName>
        <fullName evidence="1">Uncharacterized protein</fullName>
    </submittedName>
</protein>
<dbReference type="EMBL" id="MN739352">
    <property type="protein sequence ID" value="QHT00008.1"/>
    <property type="molecule type" value="Genomic_DNA"/>
</dbReference>
<organism evidence="1">
    <name type="scientific">viral metagenome</name>
    <dbReference type="NCBI Taxonomy" id="1070528"/>
    <lineage>
        <taxon>unclassified sequences</taxon>
        <taxon>metagenomes</taxon>
        <taxon>organismal metagenomes</taxon>
    </lineage>
</organism>
<sequence length="131" mass="14881">MESYNYLEACANGEKFYRIEDRYPGKRYTSISCDRCRRGNLTEYTGILGQEIDLCSGCVDQIKRDPTNRAAIQRIKASSSVSTYQTQMPYASTFLTSPPNYIPHPRPAPYATVRVTIGVQQPPYAVIFFPH</sequence>
<proteinExistence type="predicted"/>
<accession>A0A6C0C5Y9</accession>
<reference evidence="1" key="1">
    <citation type="journal article" date="2020" name="Nature">
        <title>Giant virus diversity and host interactions through global metagenomics.</title>
        <authorList>
            <person name="Schulz F."/>
            <person name="Roux S."/>
            <person name="Paez-Espino D."/>
            <person name="Jungbluth S."/>
            <person name="Walsh D.A."/>
            <person name="Denef V.J."/>
            <person name="McMahon K.D."/>
            <person name="Konstantinidis K.T."/>
            <person name="Eloe-Fadrosh E.A."/>
            <person name="Kyrpides N.C."/>
            <person name="Woyke T."/>
        </authorList>
    </citation>
    <scope>NUCLEOTIDE SEQUENCE</scope>
    <source>
        <strain evidence="1">GVMAG-M-3300020192-26</strain>
    </source>
</reference>
<evidence type="ECO:0000313" key="1">
    <source>
        <dbReference type="EMBL" id="QHT00008.1"/>
    </source>
</evidence>
<dbReference type="AlphaFoldDB" id="A0A6C0C5Y9"/>